<comment type="caution">
    <text evidence="5">The sequence shown here is derived from an EMBL/GenBank/DDBJ whole genome shotgun (WGS) entry which is preliminary data.</text>
</comment>
<comment type="cofactor">
    <cofactor evidence="1">
        <name>FAD</name>
        <dbReference type="ChEBI" id="CHEBI:57692"/>
    </cofactor>
</comment>
<sequence length="502" mass="52538">MNTDIEVLIAGAGPTGLLLANELGLAGVRAAVVERLPQRTGQSKALNLQPRTAEVLDCRGWLEPVLDRSLALLPAGHFAGLPLDYSALDTTFPHQVGIPQARVEEFLEDHLAEYGVPVLRGRELTSFRQDEDGVTTTLLGPDGAECTVRAAYLVGADGGRSTVRRVLGMPFPGRDGRVGMAVADVELAAAQGESDGSGEPWRLPDLSPDPAGVAFLLPLGGGVHRLILGGPEQQGVDRDAPVTADEVRAALARCPGPPRELRAIRWASRFTDASRQAERYADGRVLLAGDAAHIHAPAGGQGLNLGMQDAFNLGWKLAAVTRGWAPDGLLATYHAERHPVGARVLANTRAQMVLTLPDPDAVAVRELLADLLTAPEANRRVAAMIAGTDIRYPMPGAPDHPLLGARAPGLRLPSGHGTLLADAASAVAAAAAGWAGRIVRPDRGPAADSGEALLVRPDGYVCWAGRDDDADGLRAALTRWFGAPRNPTVRSGGPSRAVDASG</sequence>
<evidence type="ECO:0000313" key="5">
    <source>
        <dbReference type="EMBL" id="GGU65753.1"/>
    </source>
</evidence>
<accession>A0ABQ2V2B6</accession>
<proteinExistence type="predicted"/>
<name>A0ABQ2V2B6_9ACTN</name>
<keyword evidence="2" id="KW-0285">Flavoprotein</keyword>
<organism evidence="5 6">
    <name type="scientific">Streptomyces albospinus</name>
    <dbReference type="NCBI Taxonomy" id="285515"/>
    <lineage>
        <taxon>Bacteria</taxon>
        <taxon>Bacillati</taxon>
        <taxon>Actinomycetota</taxon>
        <taxon>Actinomycetes</taxon>
        <taxon>Kitasatosporales</taxon>
        <taxon>Streptomycetaceae</taxon>
        <taxon>Streptomyces</taxon>
    </lineage>
</organism>
<dbReference type="Proteomes" id="UP000654471">
    <property type="component" value="Unassembled WGS sequence"/>
</dbReference>
<dbReference type="Gene3D" id="3.50.50.60">
    <property type="entry name" value="FAD/NAD(P)-binding domain"/>
    <property type="match status" value="1"/>
</dbReference>
<dbReference type="InterPro" id="IPR050641">
    <property type="entry name" value="RIFMO-like"/>
</dbReference>
<dbReference type="RefSeq" id="WP_189300762.1">
    <property type="nucleotide sequence ID" value="NZ_BMRP01000010.1"/>
</dbReference>
<dbReference type="SUPFAM" id="SSF51905">
    <property type="entry name" value="FAD/NAD(P)-binding domain"/>
    <property type="match status" value="1"/>
</dbReference>
<dbReference type="InterPro" id="IPR036188">
    <property type="entry name" value="FAD/NAD-bd_sf"/>
</dbReference>
<dbReference type="PRINTS" id="PR00420">
    <property type="entry name" value="RNGMNOXGNASE"/>
</dbReference>
<keyword evidence="3" id="KW-0274">FAD</keyword>
<dbReference type="Pfam" id="PF01494">
    <property type="entry name" value="FAD_binding_3"/>
    <property type="match status" value="1"/>
</dbReference>
<dbReference type="InterPro" id="IPR002938">
    <property type="entry name" value="FAD-bd"/>
</dbReference>
<evidence type="ECO:0000256" key="1">
    <source>
        <dbReference type="ARBA" id="ARBA00001974"/>
    </source>
</evidence>
<dbReference type="Pfam" id="PF21274">
    <property type="entry name" value="Rng_hyd_C"/>
    <property type="match status" value="1"/>
</dbReference>
<dbReference type="PANTHER" id="PTHR43004:SF19">
    <property type="entry name" value="BINDING MONOOXYGENASE, PUTATIVE (JCVI)-RELATED"/>
    <property type="match status" value="1"/>
</dbReference>
<evidence type="ECO:0000256" key="3">
    <source>
        <dbReference type="ARBA" id="ARBA00022827"/>
    </source>
</evidence>
<gene>
    <name evidence="5" type="ORF">GCM10010211_33720</name>
</gene>
<dbReference type="EMBL" id="BMRP01000010">
    <property type="protein sequence ID" value="GGU65753.1"/>
    <property type="molecule type" value="Genomic_DNA"/>
</dbReference>
<evidence type="ECO:0000259" key="4">
    <source>
        <dbReference type="Pfam" id="PF01494"/>
    </source>
</evidence>
<dbReference type="PANTHER" id="PTHR43004">
    <property type="entry name" value="TRK SYSTEM POTASSIUM UPTAKE PROTEIN"/>
    <property type="match status" value="1"/>
</dbReference>
<evidence type="ECO:0000256" key="2">
    <source>
        <dbReference type="ARBA" id="ARBA00022630"/>
    </source>
</evidence>
<protein>
    <submittedName>
        <fullName evidence="5">FAD-dependent oxidoreductase</fullName>
    </submittedName>
</protein>
<reference evidence="6" key="1">
    <citation type="journal article" date="2019" name="Int. J. Syst. Evol. Microbiol.">
        <title>The Global Catalogue of Microorganisms (GCM) 10K type strain sequencing project: providing services to taxonomists for standard genome sequencing and annotation.</title>
        <authorList>
            <consortium name="The Broad Institute Genomics Platform"/>
            <consortium name="The Broad Institute Genome Sequencing Center for Infectious Disease"/>
            <person name="Wu L."/>
            <person name="Ma J."/>
        </authorList>
    </citation>
    <scope>NUCLEOTIDE SEQUENCE [LARGE SCALE GENOMIC DNA]</scope>
    <source>
        <strain evidence="6">JCM 3399</strain>
    </source>
</reference>
<keyword evidence="6" id="KW-1185">Reference proteome</keyword>
<feature type="domain" description="FAD-binding" evidence="4">
    <location>
        <begin position="5"/>
        <end position="347"/>
    </location>
</feature>
<dbReference type="Gene3D" id="3.30.70.2450">
    <property type="match status" value="1"/>
</dbReference>
<evidence type="ECO:0000313" key="6">
    <source>
        <dbReference type="Proteomes" id="UP000654471"/>
    </source>
</evidence>
<dbReference type="Gene3D" id="3.40.30.120">
    <property type="match status" value="1"/>
</dbReference>